<feature type="repeat" description="NHL" evidence="9">
    <location>
        <begin position="477"/>
        <end position="520"/>
    </location>
</feature>
<dbReference type="PROSITE" id="PS50089">
    <property type="entry name" value="ZF_RING_2"/>
    <property type="match status" value="1"/>
</dbReference>
<evidence type="ECO:0000256" key="3">
    <source>
        <dbReference type="ARBA" id="ARBA00022723"/>
    </source>
</evidence>
<dbReference type="SMART" id="SM00336">
    <property type="entry name" value="BBOX"/>
    <property type="match status" value="2"/>
</dbReference>
<evidence type="ECO:0000313" key="13">
    <source>
        <dbReference type="EMBL" id="PFX12327.1"/>
    </source>
</evidence>
<feature type="domain" description="RING-type" evidence="11">
    <location>
        <begin position="16"/>
        <end position="59"/>
    </location>
</feature>
<comment type="similarity">
    <text evidence="1">Belongs to the TRIM/RBCC family.</text>
</comment>
<dbReference type="PROSITE" id="PS50119">
    <property type="entry name" value="ZF_BBOX"/>
    <property type="match status" value="1"/>
</dbReference>
<dbReference type="InterPro" id="IPR011042">
    <property type="entry name" value="6-blade_b-propeller_TolB-like"/>
</dbReference>
<evidence type="ECO:0000256" key="9">
    <source>
        <dbReference type="PROSITE-ProRule" id="PRU00504"/>
    </source>
</evidence>
<dbReference type="Proteomes" id="UP000225706">
    <property type="component" value="Unassembled WGS sequence"/>
</dbReference>
<dbReference type="PROSITE" id="PS00518">
    <property type="entry name" value="ZF_RING_1"/>
    <property type="match status" value="1"/>
</dbReference>
<protein>
    <submittedName>
        <fullName evidence="13">E3 ubiquitin-protein ligase TRIM71</fullName>
    </submittedName>
</protein>
<evidence type="ECO:0000259" key="12">
    <source>
        <dbReference type="PROSITE" id="PS50119"/>
    </source>
</evidence>
<feature type="repeat" description="NHL" evidence="9">
    <location>
        <begin position="571"/>
        <end position="614"/>
    </location>
</feature>
<dbReference type="AlphaFoldDB" id="A0A2B4R7J2"/>
<accession>A0A2B4R7J2</accession>
<dbReference type="Gene3D" id="2.120.10.30">
    <property type="entry name" value="TolB, C-terminal domain"/>
    <property type="match status" value="2"/>
</dbReference>
<keyword evidence="2" id="KW-0597">Phosphoprotein</keyword>
<organism evidence="13 14">
    <name type="scientific">Stylophora pistillata</name>
    <name type="common">Smooth cauliflower coral</name>
    <dbReference type="NCBI Taxonomy" id="50429"/>
    <lineage>
        <taxon>Eukaryota</taxon>
        <taxon>Metazoa</taxon>
        <taxon>Cnidaria</taxon>
        <taxon>Anthozoa</taxon>
        <taxon>Hexacorallia</taxon>
        <taxon>Scleractinia</taxon>
        <taxon>Astrocoeniina</taxon>
        <taxon>Pocilloporidae</taxon>
        <taxon>Stylophora</taxon>
    </lineage>
</organism>
<dbReference type="Pfam" id="PF13445">
    <property type="entry name" value="zf-RING_UBOX"/>
    <property type="match status" value="1"/>
</dbReference>
<evidence type="ECO:0000256" key="6">
    <source>
        <dbReference type="ARBA" id="ARBA00022833"/>
    </source>
</evidence>
<dbReference type="GO" id="GO:0008270">
    <property type="term" value="F:zinc ion binding"/>
    <property type="evidence" value="ECO:0007669"/>
    <property type="project" value="UniProtKB-KW"/>
</dbReference>
<dbReference type="PROSITE" id="PS51125">
    <property type="entry name" value="NHL"/>
    <property type="match status" value="4"/>
</dbReference>
<reference evidence="14" key="1">
    <citation type="journal article" date="2017" name="bioRxiv">
        <title>Comparative analysis of the genomes of Stylophora pistillata and Acropora digitifera provides evidence for extensive differences between species of corals.</title>
        <authorList>
            <person name="Voolstra C.R."/>
            <person name="Li Y."/>
            <person name="Liew Y.J."/>
            <person name="Baumgarten S."/>
            <person name="Zoccola D."/>
            <person name="Flot J.-F."/>
            <person name="Tambutte S."/>
            <person name="Allemand D."/>
            <person name="Aranda M."/>
        </authorList>
    </citation>
    <scope>NUCLEOTIDE SEQUENCE [LARGE SCALE GENOMIC DNA]</scope>
</reference>
<keyword evidence="3" id="KW-0479">Metal-binding</keyword>
<dbReference type="SUPFAM" id="SSF57850">
    <property type="entry name" value="RING/U-box"/>
    <property type="match status" value="1"/>
</dbReference>
<evidence type="ECO:0000256" key="10">
    <source>
        <dbReference type="SAM" id="Coils"/>
    </source>
</evidence>
<dbReference type="Gene3D" id="3.30.160.60">
    <property type="entry name" value="Classic Zinc Finger"/>
    <property type="match status" value="1"/>
</dbReference>
<feature type="repeat" description="Filamin" evidence="8">
    <location>
        <begin position="366"/>
        <end position="469"/>
    </location>
</feature>
<dbReference type="InterPro" id="IPR017907">
    <property type="entry name" value="Znf_RING_CS"/>
</dbReference>
<dbReference type="InterPro" id="IPR001298">
    <property type="entry name" value="Filamin/ABP280_rpt"/>
</dbReference>
<dbReference type="InterPro" id="IPR000315">
    <property type="entry name" value="Znf_B-box"/>
</dbReference>
<keyword evidence="5 7" id="KW-0863">Zinc-finger</keyword>
<name>A0A2B4R7J2_STYPI</name>
<evidence type="ECO:0000259" key="11">
    <source>
        <dbReference type="PROSITE" id="PS50089"/>
    </source>
</evidence>
<feature type="repeat" description="NHL" evidence="9">
    <location>
        <begin position="524"/>
        <end position="567"/>
    </location>
</feature>
<dbReference type="InterPro" id="IPR017868">
    <property type="entry name" value="Filamin/ABP280_repeat-like"/>
</dbReference>
<dbReference type="Pfam" id="PF00643">
    <property type="entry name" value="zf-B_box"/>
    <property type="match status" value="1"/>
</dbReference>
<dbReference type="PANTHER" id="PTHR24104:SF25">
    <property type="entry name" value="PROTEIN LIN-41"/>
    <property type="match status" value="1"/>
</dbReference>
<dbReference type="InterPro" id="IPR013783">
    <property type="entry name" value="Ig-like_fold"/>
</dbReference>
<dbReference type="SUPFAM" id="SSF57845">
    <property type="entry name" value="B-box zinc-binding domain"/>
    <property type="match status" value="1"/>
</dbReference>
<dbReference type="SUPFAM" id="SSF81296">
    <property type="entry name" value="E set domains"/>
    <property type="match status" value="1"/>
</dbReference>
<feature type="repeat" description="NHL" evidence="9">
    <location>
        <begin position="660"/>
        <end position="703"/>
    </location>
</feature>
<dbReference type="InterPro" id="IPR001841">
    <property type="entry name" value="Znf_RING"/>
</dbReference>
<keyword evidence="6" id="KW-0862">Zinc</keyword>
<proteinExistence type="inferred from homology"/>
<comment type="caution">
    <text evidence="13">The sequence shown here is derived from an EMBL/GenBank/DDBJ whole genome shotgun (WGS) entry which is preliminary data.</text>
</comment>
<dbReference type="Pfam" id="PF01436">
    <property type="entry name" value="NHL"/>
    <property type="match status" value="4"/>
</dbReference>
<dbReference type="PANTHER" id="PTHR24104">
    <property type="entry name" value="E3 UBIQUITIN-PROTEIN LIGASE NHLRC1-RELATED"/>
    <property type="match status" value="1"/>
</dbReference>
<keyword evidence="4" id="KW-0677">Repeat</keyword>
<feature type="domain" description="B box-type" evidence="12">
    <location>
        <begin position="153"/>
        <end position="196"/>
    </location>
</feature>
<evidence type="ECO:0000256" key="4">
    <source>
        <dbReference type="ARBA" id="ARBA00022737"/>
    </source>
</evidence>
<dbReference type="GO" id="GO:0000932">
    <property type="term" value="C:P-body"/>
    <property type="evidence" value="ECO:0007669"/>
    <property type="project" value="UniProtKB-SubCell"/>
</dbReference>
<evidence type="ECO:0000256" key="1">
    <source>
        <dbReference type="ARBA" id="ARBA00008518"/>
    </source>
</evidence>
<evidence type="ECO:0000256" key="5">
    <source>
        <dbReference type="ARBA" id="ARBA00022771"/>
    </source>
</evidence>
<sequence length="772" mass="86580">MDIKTLLHNLREEVSCPVCTNIYTDPKHLPCLHSFCLQCLKQWHRTSHGRDTIRCPKCQVVSRVPDNGDLKDLPTSFYLNGLIDVLAIKECKTSQVGCGNCQKKSSKCSYCFHCCMFWCDECLIGHNIIQGNKDHRVVALEDFQEKDYEDVIKRPLYCSKQRHEKEELKYFCKNCETAACQSCVLIDHAGHAITHLEEEAEKQKLEMKSLIETQRRDLQAKINTMGRLTEDCAKLIQLSKDIKREVQTFVDNLIATIEAKKQNIFTAVDDETKRFLEALTTQKTETESEIKIIEESLEKAETILRRSTNVDVLQGKKSLEKIFQGADESQSKDYCYPERLPVLVFVENSKIVNTINAEEIGTLQMENRTKASQSAADGKGLEEAIANREAHFTLTTRNAKGRQCYDERDHVTVGIMDEQGRDCARDLRITDNKDGRYQVSYSPRNEGRCKLTIKVNGENVGGSQFLVLVKTFQFKPVLSFGEEGSSLGKFDLPWGVAVNARDEIAVTDQNNHRVQIFSSEGKFLRSFGKKGDKAGELRKPRGIAFHNNGNIFVADSANDRIQIFSGEGEYVGSFGGKGNLDSQLNNPLGLSVDSDGNIIVADSINRLIKIFSPGGKFLRKIGEQGSLTFPFHCIQYDRYLIVSERGEHCIKVFDRNGNFLYTFGKQGGGDGEINNPRCLSVNKSGQLMVCDECNHRIQVFELNGKFVGKFGTRGENSGEFDTPWAIAALSTGRAVVVEFVSRGGLVSPPLLTMNKPKVLVLSADKTCTGRND</sequence>
<dbReference type="InterPro" id="IPR013083">
    <property type="entry name" value="Znf_RING/FYVE/PHD"/>
</dbReference>
<dbReference type="InterPro" id="IPR001258">
    <property type="entry name" value="NHL_repeat"/>
</dbReference>
<evidence type="ECO:0000256" key="8">
    <source>
        <dbReference type="PROSITE-ProRule" id="PRU00087"/>
    </source>
</evidence>
<dbReference type="InterPro" id="IPR027370">
    <property type="entry name" value="Znf-RING_euk"/>
</dbReference>
<dbReference type="SMART" id="SM00184">
    <property type="entry name" value="RING"/>
    <property type="match status" value="1"/>
</dbReference>
<dbReference type="GO" id="GO:0061630">
    <property type="term" value="F:ubiquitin protein ligase activity"/>
    <property type="evidence" value="ECO:0007669"/>
    <property type="project" value="TreeGrafter"/>
</dbReference>
<dbReference type="PROSITE" id="PS50194">
    <property type="entry name" value="FILAMIN_REPEAT"/>
    <property type="match status" value="1"/>
</dbReference>
<dbReference type="GO" id="GO:0003723">
    <property type="term" value="F:RNA binding"/>
    <property type="evidence" value="ECO:0007669"/>
    <property type="project" value="UniProtKB-KW"/>
</dbReference>
<dbReference type="Gene3D" id="3.30.40.10">
    <property type="entry name" value="Zinc/RING finger domain, C3HC4 (zinc finger)"/>
    <property type="match status" value="1"/>
</dbReference>
<dbReference type="EMBL" id="LSMT01001435">
    <property type="protein sequence ID" value="PFX12327.1"/>
    <property type="molecule type" value="Genomic_DNA"/>
</dbReference>
<dbReference type="Gene3D" id="2.60.40.10">
    <property type="entry name" value="Immunoglobulins"/>
    <property type="match status" value="1"/>
</dbReference>
<dbReference type="Pfam" id="PF00630">
    <property type="entry name" value="Filamin"/>
    <property type="match status" value="1"/>
</dbReference>
<evidence type="ECO:0000313" key="14">
    <source>
        <dbReference type="Proteomes" id="UP000225706"/>
    </source>
</evidence>
<dbReference type="OrthoDB" id="5965840at2759"/>
<dbReference type="InterPro" id="IPR050952">
    <property type="entry name" value="TRIM-NHL_E3_ligases"/>
</dbReference>
<gene>
    <name evidence="13" type="primary">trim71</name>
    <name evidence="13" type="ORF">AWC38_SpisGene23736</name>
</gene>
<dbReference type="GO" id="GO:0000209">
    <property type="term" value="P:protein polyubiquitination"/>
    <property type="evidence" value="ECO:0007669"/>
    <property type="project" value="TreeGrafter"/>
</dbReference>
<evidence type="ECO:0000256" key="7">
    <source>
        <dbReference type="PROSITE-ProRule" id="PRU00024"/>
    </source>
</evidence>
<dbReference type="GO" id="GO:0043161">
    <property type="term" value="P:proteasome-mediated ubiquitin-dependent protein catabolic process"/>
    <property type="evidence" value="ECO:0007669"/>
    <property type="project" value="TreeGrafter"/>
</dbReference>
<keyword evidence="14" id="KW-1185">Reference proteome</keyword>
<evidence type="ECO:0000256" key="2">
    <source>
        <dbReference type="ARBA" id="ARBA00022553"/>
    </source>
</evidence>
<dbReference type="SMART" id="SM00557">
    <property type="entry name" value="IG_FLMN"/>
    <property type="match status" value="1"/>
</dbReference>
<dbReference type="InterPro" id="IPR014756">
    <property type="entry name" value="Ig_E-set"/>
</dbReference>
<keyword evidence="10" id="KW-0175">Coiled coil</keyword>
<dbReference type="SUPFAM" id="SSF101898">
    <property type="entry name" value="NHL repeat"/>
    <property type="match status" value="1"/>
</dbReference>
<feature type="coiled-coil region" evidence="10">
    <location>
        <begin position="276"/>
        <end position="303"/>
    </location>
</feature>